<name>A0A892ZIY2_9NEIS</name>
<dbReference type="RefSeq" id="WP_230340189.1">
    <property type="nucleotide sequence ID" value="NZ_CP069798.1"/>
</dbReference>
<proteinExistence type="predicted"/>
<dbReference type="KEGG" id="ptes:JQU52_05830"/>
<dbReference type="Proteomes" id="UP000653156">
    <property type="component" value="Chromosome"/>
</dbReference>
<evidence type="ECO:0000313" key="2">
    <source>
        <dbReference type="Proteomes" id="UP000653156"/>
    </source>
</evidence>
<accession>A0A892ZIY2</accession>
<gene>
    <name evidence="1" type="ORF">JQU52_05830</name>
</gene>
<dbReference type="EMBL" id="CP069798">
    <property type="protein sequence ID" value="QRQ82892.1"/>
    <property type="molecule type" value="Genomic_DNA"/>
</dbReference>
<dbReference type="AlphaFoldDB" id="A0A892ZIY2"/>
<evidence type="ECO:0000313" key="1">
    <source>
        <dbReference type="EMBL" id="QRQ82892.1"/>
    </source>
</evidence>
<keyword evidence="2" id="KW-1185">Reference proteome</keyword>
<reference evidence="1" key="1">
    <citation type="submission" date="2021-02" db="EMBL/GenBank/DDBJ databases">
        <title>Neisseriaceae sp. 26B isolated from the cloaca of a Common Toad-headed Turtle (Mesoclemmys nasuta).</title>
        <authorList>
            <person name="Spergser J."/>
            <person name="Busse H.-J."/>
        </authorList>
    </citation>
    <scope>NUCLEOTIDE SEQUENCE</scope>
    <source>
        <strain evidence="1">26B</strain>
    </source>
</reference>
<organism evidence="1 2">
    <name type="scientific">Paralysiella testudinis</name>
    <dbReference type="NCBI Taxonomy" id="2809020"/>
    <lineage>
        <taxon>Bacteria</taxon>
        <taxon>Pseudomonadati</taxon>
        <taxon>Pseudomonadota</taxon>
        <taxon>Betaproteobacteria</taxon>
        <taxon>Neisseriales</taxon>
        <taxon>Neisseriaceae</taxon>
        <taxon>Paralysiella</taxon>
    </lineage>
</organism>
<sequence length="84" mass="9824">MLSESITPVATITVNPTFNPTPDSYPHYRLIPAQTEAGKVFCLLFYIRPNIYLMLESKLRRYQAIQRLRRLLETAPFAVFEVKY</sequence>
<protein>
    <submittedName>
        <fullName evidence="1">Toxin PIN</fullName>
    </submittedName>
</protein>